<accession>C7N877</accession>
<protein>
    <recommendedName>
        <fullName evidence="3">DUF6273 domain-containing protein</fullName>
    </recommendedName>
</protein>
<keyword evidence="2" id="KW-0472">Membrane</keyword>
<dbReference type="Proteomes" id="UP000002026">
    <property type="component" value="Chromosome"/>
</dbReference>
<evidence type="ECO:0000313" key="5">
    <source>
        <dbReference type="Proteomes" id="UP000002026"/>
    </source>
</evidence>
<dbReference type="AlphaFoldDB" id="C7N877"/>
<evidence type="ECO:0000259" key="3">
    <source>
        <dbReference type="Pfam" id="PF19789"/>
    </source>
</evidence>
<keyword evidence="2" id="KW-0812">Transmembrane</keyword>
<evidence type="ECO:0000256" key="1">
    <source>
        <dbReference type="SAM" id="MobiDB-lite"/>
    </source>
</evidence>
<dbReference type="HOGENOM" id="CLU_747814_0_0_11"/>
<name>C7N877_SLAHD</name>
<dbReference type="EMBL" id="CP001684">
    <property type="protein sequence ID" value="ACV23112.1"/>
    <property type="molecule type" value="Genomic_DNA"/>
</dbReference>
<feature type="domain" description="DUF6273" evidence="3">
    <location>
        <begin position="195"/>
        <end position="370"/>
    </location>
</feature>
<evidence type="ECO:0000313" key="4">
    <source>
        <dbReference type="EMBL" id="ACV23112.1"/>
    </source>
</evidence>
<sequence length="370" mass="40263">MRDGSSFCPNCGEPVSGDYLNGIAPQPAGIAPARYHELKRRKQVSGLIMAVFVLALGIGALGVGWITIHAGSDTEEEATVPETQAEPEAEQEAAVEAPAEEPVEEEEQTGEVEVKNSVEEYTWEELSTIADEISAATSASDAMDIAIGYNLTNSDGTLDGTQTKSVKLSNGSTVDVQIIGFYHDNLADSGRAGITFMFSESIDKRGMNSSGENNGGWKSSDLRGWLNSDGLAMLPEDLQSEIKTVIKSTNNTGMASEASVVTSTEDKLWLLALTEIVGECGEEYEMRDIYNAEGSQYQFFENVTMSPFYESNYDALSYMVRKYDGYETAWWERTARPKADSDFFRVGTDGYPDYGEAADDPVGVLPCFCL</sequence>
<evidence type="ECO:0000256" key="2">
    <source>
        <dbReference type="SAM" id="Phobius"/>
    </source>
</evidence>
<dbReference type="eggNOG" id="COG3827">
    <property type="taxonomic scope" value="Bacteria"/>
</dbReference>
<dbReference type="Pfam" id="PF19789">
    <property type="entry name" value="DUF6273"/>
    <property type="match status" value="1"/>
</dbReference>
<feature type="compositionally biased region" description="Acidic residues" evidence="1">
    <location>
        <begin position="74"/>
        <end position="110"/>
    </location>
</feature>
<feature type="transmembrane region" description="Helical" evidence="2">
    <location>
        <begin position="44"/>
        <end position="66"/>
    </location>
</feature>
<keyword evidence="5" id="KW-1185">Reference proteome</keyword>
<feature type="region of interest" description="Disordered" evidence="1">
    <location>
        <begin position="74"/>
        <end position="113"/>
    </location>
</feature>
<gene>
    <name evidence="4" type="ordered locus">Shel_21010</name>
</gene>
<dbReference type="InterPro" id="IPR046240">
    <property type="entry name" value="DUF6273"/>
</dbReference>
<reference evidence="4 5" key="1">
    <citation type="journal article" date="2009" name="Stand. Genomic Sci.">
        <title>Complete genome sequence of Slackia heliotrinireducens type strain (RHS 1).</title>
        <authorList>
            <person name="Pukall R."/>
            <person name="Lapidus A."/>
            <person name="Nolan M."/>
            <person name="Copeland A."/>
            <person name="Glavina Del Rio T."/>
            <person name="Lucas S."/>
            <person name="Chen F."/>
            <person name="Tice H."/>
            <person name="Cheng J.F."/>
            <person name="Chertkov O."/>
            <person name="Bruce D."/>
            <person name="Goodwin L."/>
            <person name="Kuske C."/>
            <person name="Brettin T."/>
            <person name="Detter J.C."/>
            <person name="Han C."/>
            <person name="Pitluck S."/>
            <person name="Pati A."/>
            <person name="Mavrommatis K."/>
            <person name="Ivanova N."/>
            <person name="Ovchinnikova G."/>
            <person name="Chen A."/>
            <person name="Palaniappan K."/>
            <person name="Schneider S."/>
            <person name="Rohde M."/>
            <person name="Chain P."/>
            <person name="D'haeseleer P."/>
            <person name="Goker M."/>
            <person name="Bristow J."/>
            <person name="Eisen J.A."/>
            <person name="Markowitz V."/>
            <person name="Kyrpides N.C."/>
            <person name="Klenk H.P."/>
            <person name="Hugenholtz P."/>
        </authorList>
    </citation>
    <scope>NUCLEOTIDE SEQUENCE [LARGE SCALE GENOMIC DNA]</scope>
    <source>
        <strain evidence="5">ATCC 29202 / DSM 20476 / NCTC 11029 / RHS 1</strain>
    </source>
</reference>
<dbReference type="KEGG" id="shi:Shel_21010"/>
<proteinExistence type="predicted"/>
<organism evidence="4 5">
    <name type="scientific">Slackia heliotrinireducens (strain ATCC 29202 / DSM 20476 / NCTC 11029 / RHS 1)</name>
    <name type="common">Peptococcus heliotrinreducens</name>
    <dbReference type="NCBI Taxonomy" id="471855"/>
    <lineage>
        <taxon>Bacteria</taxon>
        <taxon>Bacillati</taxon>
        <taxon>Actinomycetota</taxon>
        <taxon>Coriobacteriia</taxon>
        <taxon>Eggerthellales</taxon>
        <taxon>Eggerthellaceae</taxon>
        <taxon>Slackia</taxon>
    </lineage>
</organism>
<keyword evidence="2" id="KW-1133">Transmembrane helix</keyword>